<evidence type="ECO:0000313" key="6">
    <source>
        <dbReference type="Proteomes" id="UP000509704"/>
    </source>
</evidence>
<dbReference type="GeneID" id="59238777"/>
<feature type="compositionally biased region" description="Basic residues" evidence="3">
    <location>
        <begin position="417"/>
        <end position="433"/>
    </location>
</feature>
<feature type="compositionally biased region" description="Low complexity" evidence="3">
    <location>
        <begin position="573"/>
        <end position="601"/>
    </location>
</feature>
<feature type="compositionally biased region" description="Polar residues" evidence="3">
    <location>
        <begin position="443"/>
        <end position="461"/>
    </location>
</feature>
<evidence type="ECO:0000313" key="5">
    <source>
        <dbReference type="EMBL" id="QLG74974.1"/>
    </source>
</evidence>
<feature type="compositionally biased region" description="Polar residues" evidence="3">
    <location>
        <begin position="602"/>
        <end position="611"/>
    </location>
</feature>
<evidence type="ECO:0000256" key="1">
    <source>
        <dbReference type="ARBA" id="ARBA00022468"/>
    </source>
</evidence>
<feature type="region of interest" description="Disordered" evidence="3">
    <location>
        <begin position="1039"/>
        <end position="1085"/>
    </location>
</feature>
<dbReference type="SMART" id="SM00323">
    <property type="entry name" value="RasGAP"/>
    <property type="match status" value="1"/>
</dbReference>
<dbReference type="OrthoDB" id="28245at2759"/>
<dbReference type="InterPro" id="IPR008936">
    <property type="entry name" value="Rho_GTPase_activation_prot"/>
</dbReference>
<dbReference type="EMBL" id="CP058611">
    <property type="protein sequence ID" value="QLG74974.1"/>
    <property type="molecule type" value="Genomic_DNA"/>
</dbReference>
<name>A0A7H9B9K1_ZYGMR</name>
<feature type="region of interest" description="Disordered" evidence="3">
    <location>
        <begin position="350"/>
        <end position="371"/>
    </location>
</feature>
<feature type="region of interest" description="Disordered" evidence="3">
    <location>
        <begin position="399"/>
        <end position="478"/>
    </location>
</feature>
<feature type="domain" description="Ras-GAP" evidence="4">
    <location>
        <begin position="1758"/>
        <end position="1939"/>
    </location>
</feature>
<dbReference type="GO" id="GO:0007165">
    <property type="term" value="P:signal transduction"/>
    <property type="evidence" value="ECO:0007669"/>
    <property type="project" value="UniProtKB-ARBA"/>
</dbReference>
<dbReference type="GO" id="GO:0005096">
    <property type="term" value="F:GTPase activator activity"/>
    <property type="evidence" value="ECO:0007669"/>
    <property type="project" value="UniProtKB-KW"/>
</dbReference>
<evidence type="ECO:0000256" key="2">
    <source>
        <dbReference type="ARBA" id="ARBA00022553"/>
    </source>
</evidence>
<dbReference type="SUPFAM" id="SSF48350">
    <property type="entry name" value="GTPase activation domain, GAP"/>
    <property type="match status" value="1"/>
</dbReference>
<gene>
    <name evidence="5" type="ORF">HG535_0H03010</name>
</gene>
<proteinExistence type="predicted"/>
<dbReference type="PANTHER" id="PTHR10194">
    <property type="entry name" value="RAS GTPASE-ACTIVATING PROTEINS"/>
    <property type="match status" value="1"/>
</dbReference>
<dbReference type="CDD" id="cd05392">
    <property type="entry name" value="RasGAP_Neurofibromin_like"/>
    <property type="match status" value="1"/>
</dbReference>
<organism evidence="5 6">
    <name type="scientific">Zygotorulaspora mrakii</name>
    <name type="common">Zygosaccharomyces mrakii</name>
    <dbReference type="NCBI Taxonomy" id="42260"/>
    <lineage>
        <taxon>Eukaryota</taxon>
        <taxon>Fungi</taxon>
        <taxon>Dikarya</taxon>
        <taxon>Ascomycota</taxon>
        <taxon>Saccharomycotina</taxon>
        <taxon>Saccharomycetes</taxon>
        <taxon>Saccharomycetales</taxon>
        <taxon>Saccharomycetaceae</taxon>
        <taxon>Zygotorulaspora</taxon>
    </lineage>
</organism>
<keyword evidence="2" id="KW-0597">Phosphoprotein</keyword>
<dbReference type="RefSeq" id="XP_037146699.1">
    <property type="nucleotide sequence ID" value="XM_037290804.1"/>
</dbReference>
<dbReference type="PANTHER" id="PTHR10194:SF142">
    <property type="entry name" value="NEUROFIBROMIN"/>
    <property type="match status" value="1"/>
</dbReference>
<sequence length="3129" mass="353371">MSTSASTSSKANSEAASGSNDKVNMIKALLKHLYVDRILPILPIESGLQTYSQVECDEAFVRCRSVVLDISVNQNLNRVVETNLDTIEIILQGETIISNKLSTEAIQSVLVLLRLLSDNLDYYWDNLDSRRKAAELGEQNDTHEKQNRSFTGSVVGYSTHRSGFHATAPPPLDSEIAAKLLDICSRLKFNTNTLNVLLGMSYHLYGNSSVVTSNILPNYQYFLKQNDYPEYTVKVDRTLDYLFRFIAASNPVEFSRYIRMTVLKPLLENHQSIESKIIQHVELFGCYYVTSKSLLKFLEMVKGLSNSIKKTIYHCYLLLCASKALIFWMLSRPRDYCSLIYSMRRVSTGSTNNTHSSIGNLNSTNSSSSIPVQSPVANQILDSSGINANAMASSLYHTQTSISGNNNSNHNQDRNHNHNHSHNHNHNHNRNHNNNHNNNVNDSKTITGLRNNDKSQSQSAFMGNERRSTAQTTTIAPKTAITTTATTATTASSWQPSDAVINLESDSDYVRLVSQLSISLFDDIYSTFNVSTLLTTVSNHGTPTPQTASSTSQQSQLLQASLLQGTPSNAFPFSGPFSPPLSSNIPPSSSSPTNLISSPGSDKSQNVYPEATAESTGLYSLSFDDASSNSTKKNLDTELNLQSQPEVPHFDNVLDLYTTLDENESISHTAVLRFLTTLSLLDVDVYAELNSTSFKNIPDVNKVEETIDMSEMDEKEKNQGGIKYLAHGLRKLTILPSSKKKCIKFLTMLLRNLNGSLLVSDVAFLDTTRALTSLVTLTAPISLIDSDLHCVIFTNRLFPTLSANLNLGRNSFPEATLNVSLRKSLLRNPSVYGRIQTEFFAAGIQIDQVRFLNHLQSDEIMRLSNLRKITLYTEGFRVFFQLPLTMEFLKITAQRTSDFFKSLFCSIPDTLLKACPYFEEEITDVITAILDGSILKEIGEKSIFKDGAFSIPSPVSFGIPSQMVATQSSSSTSGTDNIGTQNILPVISSSSSSSEASSINSTVSPQDQQLGNLIAPRARRVSMASSFIKRASLLSSPGASDVEKSQVSQRPQVENIIGSGSMRNAKSPLSQSRSRRASDESHPKISRSVNLASLAKSVLTTTSDEQDDARRIMVNIFSIFKRLASFFILPHVSKVDEAWASTDFKNIIKPIFVAIIDNDRSLQTTAQSFMDMLINYMPEFDDDSGSDNVCGFYLLSSYTITLFSTALFDLKLKSSKREVVLDIVVKFLQVRSNLAKILDKSDVKGDLLEAERTTFPLISGTLGRALFVSLYLDKGSVQKLIKTAYFEYSQAIRFYEKSIGNLPIAFADMLAFADAMSQDNYVASGSVAFQRRLRLNLLKYIKRPDPVLFDAMNVIYRKWLELSRNKEFSQEELANFRSFAGIIASMCGVLLSIDDGSSNIQFHDLKMHVANEMNYFINKQCQWLNNADLLTRENSKDILSTELHPLAFKLLFANLKSRLDELEAVDLTEPKNSLYFVLLEQIITIVRTILKRDDDERILLLFSLDILDFIDQLIETVSKIRHSSTKFYKTIIHMSKMFGSMESAEVSLGFAGHFLLKNKWLDLVTGWFHLTIVKDYDFENLRKSHREMDLKRRDMDILFIDTLIESSKALSYLTKNLPLEVPASVSEEELKRSKSVVFGNFFNILLKGLEKSMDLDKFPASLKHKITILNDNVIIALTNLSNANVDAGLKSYLPMGCSKNNNIRLAFLKVFVDIVNNYPTHKNNPEQSVIAGCNDLLLNLMEYPQFALKAITACPANAVDSLASGFVTAFDSRNAAHVIVSALIVDEIKKAQRHMDILRRNSGATRALSLFSRLKGAKYLEQTLTPVLLELVENDDSFDIDSNMGIDCFVKYMTKLVDSITDSVRYFPVELFFICQVIYKSVKEKVPDYAYVAVGSFVFLRFFCPALVSPESENIINVSQVKYKRSFISLAKVIQSIANGTDNINKWSCLASQNDFLNECRDRIFKFLKEICRTDRSIDIPINRDSTPVQFEFNFLHKFLYQHELHIRRNILNNMKHSDEFELAKYIILMVDKNMAVIGQPKVEFRNEIPAYIIDHMDEYPQLYEFMSRHAFRNVDAINNHSPYVRESMSPDGLPVLTLTFGNFNSGGIDIDTVVYRTFQIYARLWPVKHYILLDCTSFDNKEVDVVKLTSLFTGLLPPLAIRNCKGYFYFNVTESFIIAWEDLFDASNPYVFNKVPHHFINSYMDADFSKSLGMSGKSLEVLQDVRVSLHDIALFDERYKRFTPVSLKIGNKYFQVLHETSRQYKIQGWDKLLDIKMNDVYEISNVLSVNLSSTTGVASEFTVDLQGGMMLIFCSSKYLEIVKMFYYALDRLEDEYEYEAPERVQLISESSNDTNLTELKERRQVIGHLVLIVWVGLLNEDEAIKGISYNLMAALQDTFNLKCGINLWQTPEVFVPYDCTTFLSVISRSIAKSAPDLTVYIWKYMLEGLEGKIIPHEYIPQTIVCLSDWIPNLYHHVYMMDDEEGPEITSRIIRSLISLSISIPGFTTIYLQHMWVLLAVDGSLTSLIVEEVINYALDRDSENRDWEKAICLFNGLPTVDVASNIVVRLMKMIKSSLPSFTAESSTQSWSELTILVKTSIPLFFESTLLAQLFLPETLFIISLLIDVGPTEIRSSLHELLINICHSLIINDALNDDQRKVLNEVCATFSRQMSKFMFGFSQDKGRILPSFNSSSFSSKFAALEHFTTNIVLLMDSSSKSESSHWKTRFKKYLIDAVFNTDSFLSARAMMILGILSASSVSEVLCRSLLGETMKITAVPQVNDETLFISIAHTFTYGKLVEGLDPSLDLMKELFWLSTSLSDSINSVVFEGGLLFLTNCLNRLYKVYFENKEEQRLMSSILMDSRQFARSLLDALSEYGEAVWTEKNFSHNLIAVISRGLSIPFVKAEALDCLSSFFKNAYREHQLHPESTHYLSHMFILFLFQSPDQFAVVLEEVGFVDDVVVLNENYNLPKKLALWLSSDDECSGITLYQSALLFNKSISDEPSKLRYVLVIRYLINKNSVCVFKIYGVIREELRRISNMDMNSDCVAVSFDIIKLLVKYSEFNDLIKYNERSLRDIKKRGLGPIMNIRIFDPTYGNSLTAFADHEGVIYQKKKILTMILCRMTCYI</sequence>
<accession>A0A7H9B9K1</accession>
<feature type="compositionally biased region" description="Polar residues" evidence="3">
    <location>
        <begin position="1061"/>
        <end position="1072"/>
    </location>
</feature>
<reference evidence="5 6" key="1">
    <citation type="submission" date="2020-07" db="EMBL/GenBank/DDBJ databases">
        <title>The yeast mating-type switching endonuclease HO is a domesticated member of an unorthodox homing genetic element family.</title>
        <authorList>
            <person name="Coughlan A.Y."/>
            <person name="Lombardi L."/>
            <person name="Braun-Galleani S."/>
            <person name="Martos A.R."/>
            <person name="Galeote V."/>
            <person name="Bigey F."/>
            <person name="Dequin S."/>
            <person name="Byrne K.P."/>
            <person name="Wolfe K.H."/>
        </authorList>
    </citation>
    <scope>NUCLEOTIDE SEQUENCE [LARGE SCALE GENOMIC DNA]</scope>
    <source>
        <strain evidence="5 6">NRRL Y-6702</strain>
    </source>
</reference>
<keyword evidence="6" id="KW-1185">Reference proteome</keyword>
<evidence type="ECO:0000259" key="4">
    <source>
        <dbReference type="PROSITE" id="PS50018"/>
    </source>
</evidence>
<dbReference type="Proteomes" id="UP000509704">
    <property type="component" value="Chromosome 8"/>
</dbReference>
<dbReference type="InterPro" id="IPR001936">
    <property type="entry name" value="RasGAP_dom"/>
</dbReference>
<dbReference type="Pfam" id="PF00616">
    <property type="entry name" value="RasGAP"/>
    <property type="match status" value="1"/>
</dbReference>
<dbReference type="InterPro" id="IPR023152">
    <property type="entry name" value="RasGAP_CS"/>
</dbReference>
<keyword evidence="1" id="KW-0343">GTPase activation</keyword>
<dbReference type="InterPro" id="IPR039360">
    <property type="entry name" value="Ras_GTPase"/>
</dbReference>
<evidence type="ECO:0000256" key="3">
    <source>
        <dbReference type="SAM" id="MobiDB-lite"/>
    </source>
</evidence>
<dbReference type="PROSITE" id="PS50018">
    <property type="entry name" value="RAS_GTPASE_ACTIV_2"/>
    <property type="match status" value="1"/>
</dbReference>
<dbReference type="KEGG" id="zmk:HG535_0H03010"/>
<feature type="compositionally biased region" description="Low complexity" evidence="3">
    <location>
        <begin position="469"/>
        <end position="478"/>
    </location>
</feature>
<dbReference type="InterPro" id="IPR036865">
    <property type="entry name" value="CRAL-TRIO_dom_sf"/>
</dbReference>
<dbReference type="PROSITE" id="PS00509">
    <property type="entry name" value="RAS_GTPASE_ACTIV_1"/>
    <property type="match status" value="1"/>
</dbReference>
<dbReference type="Gene3D" id="1.10.506.10">
    <property type="entry name" value="GTPase Activation - p120gap, domain 1"/>
    <property type="match status" value="1"/>
</dbReference>
<dbReference type="Gene3D" id="3.40.525.10">
    <property type="entry name" value="CRAL-TRIO lipid binding domain"/>
    <property type="match status" value="1"/>
</dbReference>
<feature type="region of interest" description="Disordered" evidence="3">
    <location>
        <begin position="573"/>
        <end position="611"/>
    </location>
</feature>
<protein>
    <recommendedName>
        <fullName evidence="4">Ras-GAP domain-containing protein</fullName>
    </recommendedName>
</protein>